<dbReference type="SUPFAM" id="SSF50729">
    <property type="entry name" value="PH domain-like"/>
    <property type="match status" value="1"/>
</dbReference>
<feature type="domain" description="SEC7" evidence="2">
    <location>
        <begin position="759"/>
        <end position="927"/>
    </location>
</feature>
<feature type="region of interest" description="Disordered" evidence="1">
    <location>
        <begin position="328"/>
        <end position="357"/>
    </location>
</feature>
<dbReference type="InterPro" id="IPR023394">
    <property type="entry name" value="Sec7_C_sf"/>
</dbReference>
<feature type="compositionally biased region" description="Polar residues" evidence="1">
    <location>
        <begin position="151"/>
        <end position="170"/>
    </location>
</feature>
<feature type="region of interest" description="Disordered" evidence="1">
    <location>
        <begin position="960"/>
        <end position="984"/>
    </location>
</feature>
<feature type="region of interest" description="Disordered" evidence="1">
    <location>
        <begin position="1559"/>
        <end position="1597"/>
    </location>
</feature>
<dbReference type="GO" id="GO:0032012">
    <property type="term" value="P:regulation of ARF protein signal transduction"/>
    <property type="evidence" value="ECO:0007669"/>
    <property type="project" value="InterPro"/>
</dbReference>
<feature type="compositionally biased region" description="Low complexity" evidence="1">
    <location>
        <begin position="1388"/>
        <end position="1401"/>
    </location>
</feature>
<dbReference type="SUPFAM" id="SSF48425">
    <property type="entry name" value="Sec7 domain"/>
    <property type="match status" value="1"/>
</dbReference>
<feature type="compositionally biased region" description="Polar residues" evidence="1">
    <location>
        <begin position="1443"/>
        <end position="1455"/>
    </location>
</feature>
<dbReference type="Gene3D" id="2.30.29.30">
    <property type="entry name" value="Pleckstrin-homology domain (PH domain)/Phosphotyrosine-binding domain (PTB)"/>
    <property type="match status" value="1"/>
</dbReference>
<feature type="region of interest" description="Disordered" evidence="1">
    <location>
        <begin position="140"/>
        <end position="253"/>
    </location>
</feature>
<evidence type="ECO:0000313" key="4">
    <source>
        <dbReference type="Proteomes" id="UP001174691"/>
    </source>
</evidence>
<reference evidence="3" key="1">
    <citation type="submission" date="2022-07" db="EMBL/GenBank/DDBJ databases">
        <title>Fungi with potential for degradation of polypropylene.</title>
        <authorList>
            <person name="Gostincar C."/>
        </authorList>
    </citation>
    <scope>NUCLEOTIDE SEQUENCE</scope>
    <source>
        <strain evidence="3">EXF-13287</strain>
    </source>
</reference>
<proteinExistence type="predicted"/>
<dbReference type="SMART" id="SM00222">
    <property type="entry name" value="Sec7"/>
    <property type="match status" value="1"/>
</dbReference>
<keyword evidence="4" id="KW-1185">Reference proteome</keyword>
<dbReference type="InterPro" id="IPR000904">
    <property type="entry name" value="Sec7_dom"/>
</dbReference>
<feature type="region of interest" description="Disordered" evidence="1">
    <location>
        <begin position="1363"/>
        <end position="1456"/>
    </location>
</feature>
<feature type="compositionally biased region" description="Gly residues" evidence="1">
    <location>
        <begin position="1432"/>
        <end position="1442"/>
    </location>
</feature>
<dbReference type="GO" id="GO:0005085">
    <property type="term" value="F:guanyl-nucleotide exchange factor activity"/>
    <property type="evidence" value="ECO:0007669"/>
    <property type="project" value="InterPro"/>
</dbReference>
<accession>A0AA38VXZ0</accession>
<dbReference type="EMBL" id="JANBVN010000043">
    <property type="protein sequence ID" value="KAJ9158034.1"/>
    <property type="molecule type" value="Genomic_DNA"/>
</dbReference>
<dbReference type="PANTHER" id="PTHR10663">
    <property type="entry name" value="GUANYL-NUCLEOTIDE EXCHANGE FACTOR"/>
    <property type="match status" value="1"/>
</dbReference>
<feature type="region of interest" description="Disordered" evidence="1">
    <location>
        <begin position="1"/>
        <end position="109"/>
    </location>
</feature>
<feature type="compositionally biased region" description="Basic and acidic residues" evidence="1">
    <location>
        <begin position="1559"/>
        <end position="1569"/>
    </location>
</feature>
<feature type="compositionally biased region" description="Basic and acidic residues" evidence="1">
    <location>
        <begin position="1587"/>
        <end position="1597"/>
    </location>
</feature>
<feature type="compositionally biased region" description="Polar residues" evidence="1">
    <location>
        <begin position="974"/>
        <end position="984"/>
    </location>
</feature>
<dbReference type="PANTHER" id="PTHR10663:SF373">
    <property type="entry name" value="PH AND SEC7 DOMAIN-CONTAINING PROTEIN C11E3.11C"/>
    <property type="match status" value="1"/>
</dbReference>
<organism evidence="3 4">
    <name type="scientific">Coniochaeta hoffmannii</name>
    <dbReference type="NCBI Taxonomy" id="91930"/>
    <lineage>
        <taxon>Eukaryota</taxon>
        <taxon>Fungi</taxon>
        <taxon>Dikarya</taxon>
        <taxon>Ascomycota</taxon>
        <taxon>Pezizomycotina</taxon>
        <taxon>Sordariomycetes</taxon>
        <taxon>Sordariomycetidae</taxon>
        <taxon>Coniochaetales</taxon>
        <taxon>Coniochaetaceae</taxon>
        <taxon>Coniochaeta</taxon>
    </lineage>
</organism>
<comment type="caution">
    <text evidence="3">The sequence shown here is derived from an EMBL/GenBank/DDBJ whole genome shotgun (WGS) entry which is preliminary data.</text>
</comment>
<feature type="compositionally biased region" description="Polar residues" evidence="1">
    <location>
        <begin position="474"/>
        <end position="484"/>
    </location>
</feature>
<feature type="compositionally biased region" description="Low complexity" evidence="1">
    <location>
        <begin position="426"/>
        <end position="447"/>
    </location>
</feature>
<protein>
    <submittedName>
        <fullName evidence="3">PH and SEC7 domain-containing protein C11E3.11c</fullName>
    </submittedName>
</protein>
<gene>
    <name evidence="3" type="ORF">NKR19_g3753</name>
</gene>
<feature type="compositionally biased region" description="Low complexity" evidence="1">
    <location>
        <begin position="396"/>
        <end position="407"/>
    </location>
</feature>
<feature type="compositionally biased region" description="Polar residues" evidence="1">
    <location>
        <begin position="689"/>
        <end position="700"/>
    </location>
</feature>
<feature type="compositionally biased region" description="Basic and acidic residues" evidence="1">
    <location>
        <begin position="665"/>
        <end position="675"/>
    </location>
</feature>
<dbReference type="PROSITE" id="PS50190">
    <property type="entry name" value="SEC7"/>
    <property type="match status" value="1"/>
</dbReference>
<feature type="compositionally biased region" description="Polar residues" evidence="1">
    <location>
        <begin position="1363"/>
        <end position="1378"/>
    </location>
</feature>
<sequence>MYSPDTEQRSSRRRPELNINTSSTSREARDRLDRVPQTPPRGKPPTSSRAKPTTSHRALRMPTNPTRDARDIETFLDSLTPIGTSNKENDRPAEPLQPNYRDSHDLSLSPRQVTRDSLVTNMLLSLDQFSMGQLNGPFGGANRPAYDDPNEFSSFSGDHGGRSTTFNSRSGRPAGHSYSYSSDLEGADDSSRISSQPSRGRRSNSSSGFQSSLGRINSMREVSHHRHSPPTTRPLHSRSGRGSKSSSTNSIDPGYAQVLSSQRWAQGFGARSSSFDYGQGRASTATGAQAPWHVEFSNSFFNDELDAAPTPTVPGGPRRLATVPSLPVLPVAEPPKSPIKPHGLERKRSSKSSKSVIVGRKADAKFNTARNAPPLPAFDLDSAPAPHVGYEKSKEVAPPVTAAAATPAKDKPGFFRRMFGSSKNHTPTSTSQPSSSAYLSSTSVDTSGSRTSQHRNSMKSQSTPPSRESHHSTTHGLQKKTSSFFRRRKQSVSDAEPPPLPLPPQVVIPTVKLPVAKSEPELLSAKPEPSPITSLRRAMDPFLHSDPNTPNAATPGSLPSPLQQELAAEPSPEVAPEPSPRADREEEHRRRTTRGFSPDYEPSPKALIRTVRTDSDDERKDMALHSDTPTRNPPQPPSMTRNGSFFHDNSDEESSPRRHGSRVAQVDRGDKELRVDNLTGDVRGPRLSAKSSQVSISTREGPNKAKSGQLLSPTSPTRSEEARSSLALPIEGTLASGPASPTDSLYQSAVSLPSVKVDSAEPSPELKTAKSIDEPDFVVGDPTEDDMQKAQKIYDGNEDFIQKERAAAWMGEEGPVRQRTLRAYMDLYDFQDKSVVASLRQVCNRLVLRAETQQVDRILVAFSKRWCDCNPNHGFKATDVIHTICYSIMLLNTDLHLADIESKMTKSQFVKNTMTTIKQAIGESGQEAFERPTILPNKGQNLQVDGDSRTSVEHDRPAGFRASFLPPPRPESALGTSSNSTNESCGPLVKAPFDGPLRAWEGQVELVLKDIYNSIRDECLPLFGAEAAPTPHTGGGLSVMGMLKRSPSVLSKAPSESASSLRGRISENPRASASRWTSKSRSRQRGFGNGFSSSRTSFEDGNSIWSPTESSATWSRYSLGRTHASMSMDSFGSGYPRGDYQQSIGFANALSQAIIREDNDLYPSSSAGDEVKPAQLLEDESLELAGSPWVKEGMVVHKHHLDGIDKKAKDRAWTEVFAVIQKGQMSLFSFTPNKSLRHKKSRLAGGGTAPKNKVVVGGGNWQENATNLGTFVLKQTLASTLPPPGYSKGRPHVWALSLPTGAVHLFQVGTPEISIEFVNAANYWSARLSTHPLVGGISNIEYGWSEAIINNVLVQAIDEGNQASLGHRPNTSISNNSLKGGGHSRPGSAANAASIMSSAGAVGTTGGPRRMSIRSASSARSHSFDFPRPGSGSSGALGGMTPGSGSSSRHANNNKLPGDRIHIAEWTPPAQSLRASTASETEQLRILEGYVRSVEEELQGHNGLRSPMLLAFSPRGANAVKAMSNWQKKSQYLLREIGKYRTYVEALRQAQTRREEVCAEREKARRAAMGEEVSLSGEEEGVGQGEGEDRRREEVVA</sequence>
<feature type="compositionally biased region" description="Basic and acidic residues" evidence="1">
    <location>
        <begin position="580"/>
        <end position="589"/>
    </location>
</feature>
<dbReference type="Gene3D" id="1.10.1000.11">
    <property type="entry name" value="Arf Nucleotide-binding Site Opener,domain 2"/>
    <property type="match status" value="1"/>
</dbReference>
<evidence type="ECO:0000313" key="3">
    <source>
        <dbReference type="EMBL" id="KAJ9158034.1"/>
    </source>
</evidence>
<feature type="region of interest" description="Disordered" evidence="1">
    <location>
        <begin position="389"/>
        <end position="743"/>
    </location>
</feature>
<dbReference type="Proteomes" id="UP001174691">
    <property type="component" value="Unassembled WGS sequence"/>
</dbReference>
<feature type="compositionally biased region" description="Low complexity" evidence="1">
    <location>
        <begin position="1409"/>
        <end position="1421"/>
    </location>
</feature>
<dbReference type="InterPro" id="IPR011993">
    <property type="entry name" value="PH-like_dom_sf"/>
</dbReference>
<evidence type="ECO:0000259" key="2">
    <source>
        <dbReference type="PROSITE" id="PS50190"/>
    </source>
</evidence>
<feature type="region of interest" description="Disordered" evidence="1">
    <location>
        <begin position="1048"/>
        <end position="1102"/>
    </location>
</feature>
<dbReference type="InterPro" id="IPR041681">
    <property type="entry name" value="PH_9"/>
</dbReference>
<feature type="compositionally biased region" description="Polar residues" evidence="1">
    <location>
        <begin position="1090"/>
        <end position="1102"/>
    </location>
</feature>
<feature type="compositionally biased region" description="Low complexity" evidence="1">
    <location>
        <begin position="194"/>
        <end position="215"/>
    </location>
</feature>
<feature type="compositionally biased region" description="Pro residues" evidence="1">
    <location>
        <begin position="496"/>
        <end position="506"/>
    </location>
</feature>
<feature type="compositionally biased region" description="Basic and acidic residues" evidence="1">
    <location>
        <begin position="611"/>
        <end position="624"/>
    </location>
</feature>
<dbReference type="InterPro" id="IPR035999">
    <property type="entry name" value="Sec7_dom_sf"/>
</dbReference>
<dbReference type="Pfam" id="PF15410">
    <property type="entry name" value="PH_9"/>
    <property type="match status" value="1"/>
</dbReference>
<dbReference type="Pfam" id="PF01369">
    <property type="entry name" value="Sec7"/>
    <property type="match status" value="1"/>
</dbReference>
<feature type="compositionally biased region" description="Polar residues" evidence="1">
    <location>
        <begin position="45"/>
        <end position="56"/>
    </location>
</feature>
<feature type="region of interest" description="Disordered" evidence="1">
    <location>
        <begin position="756"/>
        <end position="777"/>
    </location>
</feature>
<feature type="compositionally biased region" description="Basic and acidic residues" evidence="1">
    <location>
        <begin position="1"/>
        <end position="16"/>
    </location>
</feature>
<evidence type="ECO:0000256" key="1">
    <source>
        <dbReference type="SAM" id="MobiDB-lite"/>
    </source>
</evidence>
<name>A0AA38VXZ0_9PEZI</name>